<dbReference type="RefSeq" id="WP_229742626.1">
    <property type="nucleotide sequence ID" value="NZ_BMGC01000020.1"/>
</dbReference>
<accession>A0A916WVQ6</accession>
<gene>
    <name evidence="2" type="ORF">GCM10011489_27030</name>
</gene>
<proteinExistence type="predicted"/>
<dbReference type="SUPFAM" id="SSF55469">
    <property type="entry name" value="FMN-dependent nitroreductase-like"/>
    <property type="match status" value="1"/>
</dbReference>
<name>A0A916WVQ6_9ACTN</name>
<evidence type="ECO:0000256" key="1">
    <source>
        <dbReference type="SAM" id="MobiDB-lite"/>
    </source>
</evidence>
<evidence type="ECO:0000313" key="2">
    <source>
        <dbReference type="EMBL" id="GGB37851.1"/>
    </source>
</evidence>
<keyword evidence="3" id="KW-1185">Reference proteome</keyword>
<organism evidence="2 3">
    <name type="scientific">Gordonia jinhuaensis</name>
    <dbReference type="NCBI Taxonomy" id="1517702"/>
    <lineage>
        <taxon>Bacteria</taxon>
        <taxon>Bacillati</taxon>
        <taxon>Actinomycetota</taxon>
        <taxon>Actinomycetes</taxon>
        <taxon>Mycobacteriales</taxon>
        <taxon>Gordoniaceae</taxon>
        <taxon>Gordonia</taxon>
    </lineage>
</organism>
<reference evidence="2" key="1">
    <citation type="journal article" date="2014" name="Int. J. Syst. Evol. Microbiol.">
        <title>Complete genome sequence of Corynebacterium casei LMG S-19264T (=DSM 44701T), isolated from a smear-ripened cheese.</title>
        <authorList>
            <consortium name="US DOE Joint Genome Institute (JGI-PGF)"/>
            <person name="Walter F."/>
            <person name="Albersmeier A."/>
            <person name="Kalinowski J."/>
            <person name="Ruckert C."/>
        </authorList>
    </citation>
    <scope>NUCLEOTIDE SEQUENCE</scope>
    <source>
        <strain evidence="2">CGMCC 1.12827</strain>
    </source>
</reference>
<feature type="region of interest" description="Disordered" evidence="1">
    <location>
        <begin position="1"/>
        <end position="40"/>
    </location>
</feature>
<feature type="compositionally biased region" description="Basic and acidic residues" evidence="1">
    <location>
        <begin position="1"/>
        <end position="20"/>
    </location>
</feature>
<dbReference type="GO" id="GO:0016491">
    <property type="term" value="F:oxidoreductase activity"/>
    <property type="evidence" value="ECO:0007669"/>
    <property type="project" value="InterPro"/>
</dbReference>
<dbReference type="PROSITE" id="PS51318">
    <property type="entry name" value="TAT"/>
    <property type="match status" value="1"/>
</dbReference>
<sequence length="447" mass="48036">MTDDRSTDVRTHHDDPDVTHAPETPPPEEQHTAEKYPCGGGPRVSRRAVLKGIGVGAAAVVLVGAGGVSIRALTNGVFDSGDGAPYDLWATWGSQPGVRAIVAAGVLAANPHNIQPWVFTVSDTTIDLYGDPRRVMPINDSDGRERMVGFGCAIENMVCAARNSGLDPVITPFPDGDPGHIAHLDVRHGRPPTGTERALAAAIGLRHSNRGPYESRALDMDDLHQLDGPVSSEQSGFAPGSPTATTTTPQIVWIADEPRRRALGELYVHATQAIIDDEQMSKESFAWFRNDRHAIDSHRDGLTLDGQGLTPMMLTAAKLLPAQSRESGDTFWLKTTREVHTATAGAYGIVRVGDVGSPLDRLAGGRLLQHVHLVATAHHLGLQHMNQITERIARDGSLSRPNRFGPAWSDIIGIPANQGLVSFRVGYPERTASSSPRRALSDVVDTR</sequence>
<dbReference type="Gene3D" id="3.40.109.10">
    <property type="entry name" value="NADH Oxidase"/>
    <property type="match status" value="1"/>
</dbReference>
<evidence type="ECO:0008006" key="4">
    <source>
        <dbReference type="Google" id="ProtNLM"/>
    </source>
</evidence>
<dbReference type="Proteomes" id="UP000621454">
    <property type="component" value="Unassembled WGS sequence"/>
</dbReference>
<comment type="caution">
    <text evidence="2">The sequence shown here is derived from an EMBL/GenBank/DDBJ whole genome shotgun (WGS) entry which is preliminary data.</text>
</comment>
<dbReference type="InterPro" id="IPR006311">
    <property type="entry name" value="TAT_signal"/>
</dbReference>
<dbReference type="AlphaFoldDB" id="A0A916WVQ6"/>
<reference evidence="2" key="2">
    <citation type="submission" date="2020-09" db="EMBL/GenBank/DDBJ databases">
        <authorList>
            <person name="Sun Q."/>
            <person name="Zhou Y."/>
        </authorList>
    </citation>
    <scope>NUCLEOTIDE SEQUENCE</scope>
    <source>
        <strain evidence="2">CGMCC 1.12827</strain>
    </source>
</reference>
<protein>
    <recommendedName>
        <fullName evidence="4">Nitroreductase family protein</fullName>
    </recommendedName>
</protein>
<evidence type="ECO:0000313" key="3">
    <source>
        <dbReference type="Proteomes" id="UP000621454"/>
    </source>
</evidence>
<dbReference type="InterPro" id="IPR000415">
    <property type="entry name" value="Nitroreductase-like"/>
</dbReference>
<dbReference type="EMBL" id="BMGC01000020">
    <property type="protein sequence ID" value="GGB37851.1"/>
    <property type="molecule type" value="Genomic_DNA"/>
</dbReference>